<gene>
    <name evidence="1" type="ORF">S01H4_11092</name>
</gene>
<organism evidence="1">
    <name type="scientific">marine sediment metagenome</name>
    <dbReference type="NCBI Taxonomy" id="412755"/>
    <lineage>
        <taxon>unclassified sequences</taxon>
        <taxon>metagenomes</taxon>
        <taxon>ecological metagenomes</taxon>
    </lineage>
</organism>
<sequence>MTDPGFVLNPKIKDAVLESQNRTIMVMGGSDTGKTSLIEDLLELLLPTFRVGVVD</sequence>
<dbReference type="InterPro" id="IPR027417">
    <property type="entry name" value="P-loop_NTPase"/>
</dbReference>
<protein>
    <submittedName>
        <fullName evidence="1">Uncharacterized protein</fullName>
    </submittedName>
</protein>
<dbReference type="AlphaFoldDB" id="X0ZMF5"/>
<accession>X0ZMF5</accession>
<name>X0ZMF5_9ZZZZ</name>
<comment type="caution">
    <text evidence="1">The sequence shown here is derived from an EMBL/GenBank/DDBJ whole genome shotgun (WGS) entry which is preliminary data.</text>
</comment>
<reference evidence="1" key="1">
    <citation type="journal article" date="2014" name="Front. Microbiol.">
        <title>High frequency of phylogenetically diverse reductive dehalogenase-homologous genes in deep subseafloor sedimentary metagenomes.</title>
        <authorList>
            <person name="Kawai M."/>
            <person name="Futagami T."/>
            <person name="Toyoda A."/>
            <person name="Takaki Y."/>
            <person name="Nishi S."/>
            <person name="Hori S."/>
            <person name="Arai W."/>
            <person name="Tsubouchi T."/>
            <person name="Morono Y."/>
            <person name="Uchiyama I."/>
            <person name="Ito T."/>
            <person name="Fujiyama A."/>
            <person name="Inagaki F."/>
            <person name="Takami H."/>
        </authorList>
    </citation>
    <scope>NUCLEOTIDE SEQUENCE</scope>
    <source>
        <strain evidence="1">Expedition CK06-06</strain>
    </source>
</reference>
<dbReference type="EMBL" id="BART01004410">
    <property type="protein sequence ID" value="GAG70549.1"/>
    <property type="molecule type" value="Genomic_DNA"/>
</dbReference>
<dbReference type="SUPFAM" id="SSF52540">
    <property type="entry name" value="P-loop containing nucleoside triphosphate hydrolases"/>
    <property type="match status" value="1"/>
</dbReference>
<proteinExistence type="predicted"/>
<feature type="non-terminal residue" evidence="1">
    <location>
        <position position="55"/>
    </location>
</feature>
<evidence type="ECO:0000313" key="1">
    <source>
        <dbReference type="EMBL" id="GAG70549.1"/>
    </source>
</evidence>